<dbReference type="SUPFAM" id="SSF52540">
    <property type="entry name" value="P-loop containing nucleoside triphosphate hydrolases"/>
    <property type="match status" value="1"/>
</dbReference>
<evidence type="ECO:0000256" key="1">
    <source>
        <dbReference type="ARBA" id="ARBA00004340"/>
    </source>
</evidence>
<dbReference type="Pfam" id="PF20147">
    <property type="entry name" value="Crinkler"/>
    <property type="match status" value="1"/>
</dbReference>
<keyword evidence="6" id="KW-1185">Reference proteome</keyword>
<dbReference type="EMBL" id="ML170189">
    <property type="protein sequence ID" value="TDL20262.1"/>
    <property type="molecule type" value="Genomic_DNA"/>
</dbReference>
<evidence type="ECO:0000313" key="6">
    <source>
        <dbReference type="Proteomes" id="UP000294933"/>
    </source>
</evidence>
<feature type="domain" description="Crinkler effector protein N-terminal" evidence="4">
    <location>
        <begin position="2"/>
        <end position="91"/>
    </location>
</feature>
<name>A0A4Y7PZD5_9AGAM</name>
<dbReference type="Proteomes" id="UP000294933">
    <property type="component" value="Unassembled WGS sequence"/>
</dbReference>
<dbReference type="GO" id="GO:0005576">
    <property type="term" value="C:extracellular region"/>
    <property type="evidence" value="ECO:0007669"/>
    <property type="project" value="UniProtKB-SubCell"/>
</dbReference>
<dbReference type="STRING" id="50990.A0A4Y7PZD5"/>
<sequence>MPFPVRIPIDQRIGNLKILVREGRKNCILLRHVDAADLVLWKLNQVIPLAPAKTAADRIKPFLPHILEELDVADKIWQVFPDYDEEHIHIIAYHPALLPLPLRMLDSFIPREETVIGLYQKLKKHKFVHVRGTPGSGKLTLAALLHCHILKAEFNPLVVHVDVWRSKDMSESEPWHEWLSRKGFQFQAGSTLIVDEAQESHYETAFWLVLRNLTESSPCAVITFASYGSAGKNVELTPTPFLIQETQSVSLRRGGFGDGIAIGLFLSREKFNSLMKCSNPVNAFDDTFFDSLYDMTNGHVGACLEVLGMVKTHTSFRSMQNSSTKYSYEAFLTNITTAEFYKNLIGQSIFARGLPPTHELQEPAVNEVFKTLLLNGNIVVNNVKRLPKESPLLYCLHNGWLHNEPLEKHDGPIRYSFSTPLHRRYVQWRLFGSEDEGKILESTIYDFTVAVLSKFSPLNLQPNRMAGAMVQSLPEAQFQDLFYQASAEHESWIPGDLTGMDPWETRGISYLQTRGSTRGLLADSGCLTAFHE</sequence>
<keyword evidence="3" id="KW-0964">Secreted</keyword>
<dbReference type="InterPro" id="IPR027417">
    <property type="entry name" value="P-loop_NTPase"/>
</dbReference>
<reference evidence="5 6" key="1">
    <citation type="submission" date="2018-06" db="EMBL/GenBank/DDBJ databases">
        <title>A transcriptomic atlas of mushroom development highlights an independent origin of complex multicellularity.</title>
        <authorList>
            <consortium name="DOE Joint Genome Institute"/>
            <person name="Krizsan K."/>
            <person name="Almasi E."/>
            <person name="Merenyi Z."/>
            <person name="Sahu N."/>
            <person name="Viragh M."/>
            <person name="Koszo T."/>
            <person name="Mondo S."/>
            <person name="Kiss B."/>
            <person name="Balint B."/>
            <person name="Kues U."/>
            <person name="Barry K."/>
            <person name="Hegedus J.C."/>
            <person name="Henrissat B."/>
            <person name="Johnson J."/>
            <person name="Lipzen A."/>
            <person name="Ohm R."/>
            <person name="Nagy I."/>
            <person name="Pangilinan J."/>
            <person name="Yan J."/>
            <person name="Xiong Y."/>
            <person name="Grigoriev I.V."/>
            <person name="Hibbett D.S."/>
            <person name="Nagy L.G."/>
        </authorList>
    </citation>
    <scope>NUCLEOTIDE SEQUENCE [LARGE SCALE GENOMIC DNA]</scope>
    <source>
        <strain evidence="5 6">SZMC22713</strain>
    </source>
</reference>
<dbReference type="InterPro" id="IPR045379">
    <property type="entry name" value="Crinkler_N"/>
</dbReference>
<evidence type="ECO:0000259" key="4">
    <source>
        <dbReference type="Pfam" id="PF20147"/>
    </source>
</evidence>
<accession>A0A4Y7PZD5</accession>
<evidence type="ECO:0000256" key="3">
    <source>
        <dbReference type="ARBA" id="ARBA00022525"/>
    </source>
</evidence>
<protein>
    <recommendedName>
        <fullName evidence="4">Crinkler effector protein N-terminal domain-containing protein</fullName>
    </recommendedName>
</protein>
<proteinExistence type="predicted"/>
<dbReference type="AlphaFoldDB" id="A0A4Y7PZD5"/>
<dbReference type="GO" id="GO:0043657">
    <property type="term" value="C:host cell"/>
    <property type="evidence" value="ECO:0007669"/>
    <property type="project" value="UniProtKB-SubCell"/>
</dbReference>
<evidence type="ECO:0000313" key="5">
    <source>
        <dbReference type="EMBL" id="TDL20262.1"/>
    </source>
</evidence>
<comment type="subcellular location">
    <subcellularLocation>
        <location evidence="1">Host cell</location>
    </subcellularLocation>
    <subcellularLocation>
        <location evidence="2">Secreted</location>
    </subcellularLocation>
</comment>
<dbReference type="OrthoDB" id="5424500at2759"/>
<dbReference type="VEuPathDB" id="FungiDB:BD410DRAFT_841384"/>
<organism evidence="5 6">
    <name type="scientific">Rickenella mellea</name>
    <dbReference type="NCBI Taxonomy" id="50990"/>
    <lineage>
        <taxon>Eukaryota</taxon>
        <taxon>Fungi</taxon>
        <taxon>Dikarya</taxon>
        <taxon>Basidiomycota</taxon>
        <taxon>Agaricomycotina</taxon>
        <taxon>Agaricomycetes</taxon>
        <taxon>Hymenochaetales</taxon>
        <taxon>Rickenellaceae</taxon>
        <taxon>Rickenella</taxon>
    </lineage>
</organism>
<evidence type="ECO:0000256" key="2">
    <source>
        <dbReference type="ARBA" id="ARBA00004613"/>
    </source>
</evidence>
<gene>
    <name evidence="5" type="ORF">BD410DRAFT_841384</name>
</gene>